<dbReference type="Pfam" id="PF08544">
    <property type="entry name" value="GHMP_kinases_C"/>
    <property type="match status" value="1"/>
</dbReference>
<evidence type="ECO:0000256" key="2">
    <source>
        <dbReference type="ARBA" id="ARBA00022516"/>
    </source>
</evidence>
<protein>
    <submittedName>
        <fullName evidence="12">Mevalonate kinase</fullName>
    </submittedName>
</protein>
<dbReference type="Proteomes" id="UP000000750">
    <property type="component" value="Chromosome"/>
</dbReference>
<comment type="pathway">
    <text evidence="9">Isoprenoid biosynthesis; isopentenyl diphosphate biosynthesis via mevalonate pathway; isopentenyl diphosphate from (R)-mevalonate: step 1/3.</text>
</comment>
<evidence type="ECO:0000259" key="10">
    <source>
        <dbReference type="Pfam" id="PF00288"/>
    </source>
</evidence>
<dbReference type="HOGENOM" id="CLU_017814_0_0_9"/>
<evidence type="ECO:0000256" key="6">
    <source>
        <dbReference type="ARBA" id="ARBA00022840"/>
    </source>
</evidence>
<dbReference type="UniPathway" id="UPA00057">
    <property type="reaction ID" value="UER00098"/>
</dbReference>
<dbReference type="GO" id="GO:0005829">
    <property type="term" value="C:cytosol"/>
    <property type="evidence" value="ECO:0007669"/>
    <property type="project" value="TreeGrafter"/>
</dbReference>
<keyword evidence="8" id="KW-0443">Lipid metabolism</keyword>
<proteinExistence type="predicted"/>
<dbReference type="KEGG" id="spy:SPy_0876"/>
<name>Q9A098_STRP1</name>
<evidence type="ECO:0000256" key="7">
    <source>
        <dbReference type="ARBA" id="ARBA00022842"/>
    </source>
</evidence>
<evidence type="ECO:0000256" key="1">
    <source>
        <dbReference type="ARBA" id="ARBA00022490"/>
    </source>
</evidence>
<dbReference type="PaxDb" id="1314-HKU360_00690"/>
<feature type="domain" description="GHMP kinase C-terminal" evidence="11">
    <location>
        <begin position="210"/>
        <end position="288"/>
    </location>
</feature>
<dbReference type="PATRIC" id="fig|160490.10.peg.752"/>
<accession>Q48ZB8</accession>
<keyword evidence="1" id="KW-0963">Cytoplasm</keyword>
<dbReference type="PANTHER" id="PTHR43290">
    <property type="entry name" value="MEVALONATE KINASE"/>
    <property type="match status" value="1"/>
</dbReference>
<evidence type="ECO:0000313" key="12">
    <source>
        <dbReference type="EMBL" id="AAK33796.1"/>
    </source>
</evidence>
<dbReference type="InterPro" id="IPR014721">
    <property type="entry name" value="Ribsml_uS5_D2-typ_fold_subgr"/>
</dbReference>
<dbReference type="PANTHER" id="PTHR43290:SF2">
    <property type="entry name" value="MEVALONATE KINASE"/>
    <property type="match status" value="1"/>
</dbReference>
<dbReference type="PRINTS" id="PR00959">
    <property type="entry name" value="MEVGALKINASE"/>
</dbReference>
<feature type="domain" description="GHMP kinase N-terminal" evidence="10">
    <location>
        <begin position="69"/>
        <end position="142"/>
    </location>
</feature>
<keyword evidence="5 12" id="KW-0418">Kinase</keyword>
<dbReference type="NCBIfam" id="TIGR00549">
    <property type="entry name" value="mevalon_kin"/>
    <property type="match status" value="1"/>
</dbReference>
<evidence type="ECO:0000259" key="11">
    <source>
        <dbReference type="Pfam" id="PF08544"/>
    </source>
</evidence>
<dbReference type="InterPro" id="IPR006204">
    <property type="entry name" value="GHMP_kinase_N_dom"/>
</dbReference>
<keyword evidence="3" id="KW-0808">Transferase</keyword>
<dbReference type="SUPFAM" id="SSF55060">
    <property type="entry name" value="GHMP Kinase, C-terminal domain"/>
    <property type="match status" value="1"/>
</dbReference>
<sequence length="297" mass="32143">MKRQKMNENIGYGKAHSKIILIGEHAVVYGYPAIALPLTDIEVVCHIFPADKPLVFDFYDTLSTAIYASLDYLQRLQEPIAYEIVSQVPQKRGMGSSAAVSIAAIRAVFSYCQEPLSDDLLEILVNKAEIIAHTNPSGLDAKTCLSDHAIKFIRNIGFETIEIALNGYLIIADTGIHGHTREAVNKVAQFEETNLPYLAKLGALTQALERAINQKNKVAIGQLMTQAHSALKAIGVSISKADQLVEAALRAGALGAKMTGGGLGGCMIALADTKDMAEKISHRLKEEGAVNTWIQML</sequence>
<reference evidence="12 13" key="1">
    <citation type="journal article" date="2001" name="Proc. Natl. Acad. Sci. U.S.A.">
        <title>Complete genome sequence of an M1 strain of Streptococcus pyogenes.</title>
        <authorList>
            <person name="Ferretti J.J."/>
            <person name="McShan W.M."/>
            <person name="Adjic D."/>
            <person name="Savic D."/>
            <person name="Savic G."/>
            <person name="Lyon K."/>
            <person name="Primeaux C."/>
            <person name="Sezate S.S."/>
            <person name="Surorov A.N."/>
            <person name="Kenton S."/>
            <person name="Lai H."/>
            <person name="Lin S."/>
            <person name="Qian Y."/>
            <person name="Jia H.G."/>
            <person name="Najar F.Z."/>
            <person name="Ren Q."/>
            <person name="Zhu H."/>
            <person name="Song L."/>
            <person name="White J."/>
            <person name="Yuan X."/>
            <person name="Clifton S.W."/>
            <person name="Roe B.A."/>
            <person name="McLaughlin R.E."/>
        </authorList>
    </citation>
    <scope>NUCLEOTIDE SEQUENCE [LARGE SCALE GENOMIC DNA]</scope>
    <source>
        <strain evidence="13">ATCC 700294 / SF370 / Serotype M1</strain>
    </source>
</reference>
<dbReference type="InterPro" id="IPR013750">
    <property type="entry name" value="GHMP_kinase_C_dom"/>
</dbReference>
<dbReference type="Gene3D" id="3.30.230.10">
    <property type="match status" value="1"/>
</dbReference>
<evidence type="ECO:0000256" key="5">
    <source>
        <dbReference type="ARBA" id="ARBA00022777"/>
    </source>
</evidence>
<organism evidence="12 13">
    <name type="scientific">Streptococcus pyogenes serotype M1</name>
    <dbReference type="NCBI Taxonomy" id="301447"/>
    <lineage>
        <taxon>Bacteria</taxon>
        <taxon>Bacillati</taxon>
        <taxon>Bacillota</taxon>
        <taxon>Bacilli</taxon>
        <taxon>Lactobacillales</taxon>
        <taxon>Streptococcaceae</taxon>
        <taxon>Streptococcus</taxon>
    </lineage>
</organism>
<dbReference type="Gene3D" id="3.30.70.890">
    <property type="entry name" value="GHMP kinase, C-terminal domain"/>
    <property type="match status" value="1"/>
</dbReference>
<keyword evidence="2" id="KW-0444">Lipid biosynthesis</keyword>
<keyword evidence="6" id="KW-0067">ATP-binding</keyword>
<gene>
    <name evidence="12" type="primary">mvaK1</name>
    <name evidence="12" type="ordered locus">SPy_0876</name>
</gene>
<evidence type="ECO:0000256" key="9">
    <source>
        <dbReference type="ARBA" id="ARBA00029438"/>
    </source>
</evidence>
<dbReference type="EMBL" id="AE004092">
    <property type="protein sequence ID" value="AAK33796.1"/>
    <property type="molecule type" value="Genomic_DNA"/>
</dbReference>
<evidence type="ECO:0000313" key="13">
    <source>
        <dbReference type="Proteomes" id="UP000000750"/>
    </source>
</evidence>
<dbReference type="OMA" id="GPFFDAP"/>
<keyword evidence="7" id="KW-0460">Magnesium</keyword>
<dbReference type="GO" id="GO:0019287">
    <property type="term" value="P:isopentenyl diphosphate biosynthetic process, mevalonate pathway"/>
    <property type="evidence" value="ECO:0007669"/>
    <property type="project" value="UniProtKB-UniPathway"/>
</dbReference>
<evidence type="ECO:0000256" key="3">
    <source>
        <dbReference type="ARBA" id="ARBA00022679"/>
    </source>
</evidence>
<dbReference type="InterPro" id="IPR006205">
    <property type="entry name" value="Mev_gal_kin"/>
</dbReference>
<dbReference type="GO" id="GO:0005524">
    <property type="term" value="F:ATP binding"/>
    <property type="evidence" value="ECO:0007669"/>
    <property type="project" value="UniProtKB-KW"/>
</dbReference>
<keyword evidence="13" id="KW-1185">Reference proteome</keyword>
<dbReference type="AlphaFoldDB" id="Q9A098"/>
<dbReference type="SUPFAM" id="SSF54211">
    <property type="entry name" value="Ribosomal protein S5 domain 2-like"/>
    <property type="match status" value="1"/>
</dbReference>
<evidence type="ECO:0000256" key="4">
    <source>
        <dbReference type="ARBA" id="ARBA00022741"/>
    </source>
</evidence>
<accession>Q9A098</accession>
<evidence type="ECO:0000256" key="8">
    <source>
        <dbReference type="ARBA" id="ARBA00023098"/>
    </source>
</evidence>
<dbReference type="Pfam" id="PF00288">
    <property type="entry name" value="GHMP_kinases_N"/>
    <property type="match status" value="1"/>
</dbReference>
<dbReference type="GO" id="GO:0004496">
    <property type="term" value="F:mevalonate kinase activity"/>
    <property type="evidence" value="ECO:0007669"/>
    <property type="project" value="InterPro"/>
</dbReference>
<dbReference type="InterPro" id="IPR036554">
    <property type="entry name" value="GHMP_kinase_C_sf"/>
</dbReference>
<dbReference type="InterPro" id="IPR020568">
    <property type="entry name" value="Ribosomal_Su5_D2-typ_SF"/>
</dbReference>
<keyword evidence="4" id="KW-0547">Nucleotide-binding</keyword>